<dbReference type="OrthoDB" id="9810976at2"/>
<dbReference type="HOGENOM" id="CLU_088504_0_0_7"/>
<dbReference type="EMBL" id="CP000142">
    <property type="protein sequence ID" value="ABA87822.1"/>
    <property type="molecule type" value="Genomic_DNA"/>
</dbReference>
<protein>
    <submittedName>
        <fullName evidence="1">Uncharacterized protein</fullName>
    </submittedName>
</protein>
<dbReference type="KEGG" id="pca:Pcar_0562"/>
<organism evidence="1 2">
    <name type="scientific">Syntrophotalea carbinolica (strain DSM 2380 / NBRC 103641 / GraBd1)</name>
    <name type="common">Pelobacter carbinolicus</name>
    <dbReference type="NCBI Taxonomy" id="338963"/>
    <lineage>
        <taxon>Bacteria</taxon>
        <taxon>Pseudomonadati</taxon>
        <taxon>Thermodesulfobacteriota</taxon>
        <taxon>Desulfuromonadia</taxon>
        <taxon>Desulfuromonadales</taxon>
        <taxon>Syntrophotaleaceae</taxon>
        <taxon>Syntrophotalea</taxon>
    </lineage>
</organism>
<dbReference type="PANTHER" id="PTHR30441">
    <property type="entry name" value="DUF748 DOMAIN-CONTAINING PROTEIN"/>
    <property type="match status" value="1"/>
</dbReference>
<reference evidence="1 2" key="2">
    <citation type="journal article" date="2012" name="BMC Genomics">
        <title>The genome of Pelobacter carbinolicus reveals surprising metabolic capabilities and physiological features.</title>
        <authorList>
            <person name="Aklujkar M."/>
            <person name="Haveman S.A."/>
            <person name="Didonato R.Jr."/>
            <person name="Chertkov O."/>
            <person name="Han C.S."/>
            <person name="Land M.L."/>
            <person name="Brown P."/>
            <person name="Lovley D.R."/>
        </authorList>
    </citation>
    <scope>NUCLEOTIDE SEQUENCE [LARGE SCALE GENOMIC DNA]</scope>
    <source>
        <strain evidence="2">DSM 2380 / NBRC 103641 / GraBd1</strain>
    </source>
</reference>
<keyword evidence="2" id="KW-1185">Reference proteome</keyword>
<dbReference type="InterPro" id="IPR052894">
    <property type="entry name" value="AsmA-related"/>
</dbReference>
<dbReference type="PANTHER" id="PTHR30441:SF8">
    <property type="entry name" value="DUF748 DOMAIN-CONTAINING PROTEIN"/>
    <property type="match status" value="1"/>
</dbReference>
<dbReference type="GO" id="GO:0005886">
    <property type="term" value="C:plasma membrane"/>
    <property type="evidence" value="ECO:0007669"/>
    <property type="project" value="TreeGrafter"/>
</dbReference>
<reference evidence="2" key="1">
    <citation type="submission" date="2005-10" db="EMBL/GenBank/DDBJ databases">
        <title>Complete sequence of Pelobacter carbinolicus DSM 2380.</title>
        <authorList>
            <person name="Copeland A."/>
            <person name="Lucas S."/>
            <person name="Lapidus A."/>
            <person name="Barry K."/>
            <person name="Detter J.C."/>
            <person name="Glavina T."/>
            <person name="Hammon N."/>
            <person name="Israni S."/>
            <person name="Pitluck S."/>
            <person name="Chertkov O."/>
            <person name="Schmutz J."/>
            <person name="Larimer F."/>
            <person name="Land M."/>
            <person name="Kyrpides N."/>
            <person name="Ivanova N."/>
            <person name="Richardson P."/>
        </authorList>
    </citation>
    <scope>NUCLEOTIDE SEQUENCE [LARGE SCALE GENOMIC DNA]</scope>
    <source>
        <strain evidence="2">DSM 2380 / NBRC 103641 / GraBd1</strain>
    </source>
</reference>
<dbReference type="InterPro" id="IPR008023">
    <property type="entry name" value="DUF748"/>
</dbReference>
<proteinExistence type="predicted"/>
<dbReference type="RefSeq" id="WP_011340260.1">
    <property type="nucleotide sequence ID" value="NC_007498.2"/>
</dbReference>
<sequence>MKKWYVAVGVGLAALVVLVVVGVSNIGPIIKQAVNSKGPEITGTDLRVGDVDIALLTGRASLKDFFLGNPKGFDSPYAVSVKAIKVDLNEKSLTRDTVIVDRIEVVAPHIIFEKSRKGDNFKSLLRNVQRSVGSGTESQGQSSSQSGKKLVVKEFILREGKVNLAIQGLKGKEISATLPEIRLQNIGQQQGGVTPAQAAKEIFAALYGQMTSTDMTAALKSSLSDLSVDVPDVAGELDAAKKQTTQGIEDAKKSFKDLLGK</sequence>
<dbReference type="GO" id="GO:0090313">
    <property type="term" value="P:regulation of protein targeting to membrane"/>
    <property type="evidence" value="ECO:0007669"/>
    <property type="project" value="TreeGrafter"/>
</dbReference>
<name>Q3A725_SYNC1</name>
<evidence type="ECO:0000313" key="1">
    <source>
        <dbReference type="EMBL" id="ABA87822.1"/>
    </source>
</evidence>
<dbReference type="Pfam" id="PF05359">
    <property type="entry name" value="DUF748"/>
    <property type="match status" value="1"/>
</dbReference>
<dbReference type="AlphaFoldDB" id="Q3A725"/>
<evidence type="ECO:0000313" key="2">
    <source>
        <dbReference type="Proteomes" id="UP000002534"/>
    </source>
</evidence>
<gene>
    <name evidence="1" type="ordered locus">Pcar_0562</name>
</gene>
<dbReference type="Proteomes" id="UP000002534">
    <property type="component" value="Chromosome"/>
</dbReference>
<dbReference type="eggNOG" id="COG2982">
    <property type="taxonomic scope" value="Bacteria"/>
</dbReference>
<accession>Q3A725</accession>